<gene>
    <name evidence="2" type="ORF">LBV24_05370</name>
</gene>
<accession>A0ABS7XY98</accession>
<evidence type="ECO:0000313" key="3">
    <source>
        <dbReference type="Proteomes" id="UP001198402"/>
    </source>
</evidence>
<dbReference type="EMBL" id="JAIUJS010000002">
    <property type="protein sequence ID" value="MCA0152636.1"/>
    <property type="molecule type" value="Genomic_DNA"/>
</dbReference>
<proteinExistence type="predicted"/>
<sequence length="139" mass="15603">MNSKHLLFALFLIFALGCINESKSADSQPIKLEGLTLNNNEKWVANEETHVGMTRIDSILNNIPKLDGKVLGNALSNETSYIIKSCDMKGIAHDQLHIVLVPILEKISEIKDTENTDNLNSKINHLKSLVSTYFNYFKT</sequence>
<dbReference type="RefSeq" id="WP_224477559.1">
    <property type="nucleotide sequence ID" value="NZ_JAIUJS010000002.1"/>
</dbReference>
<organism evidence="2 3">
    <name type="scientific">Winogradskyella vincentii</name>
    <dbReference type="NCBI Taxonomy" id="2877122"/>
    <lineage>
        <taxon>Bacteria</taxon>
        <taxon>Pseudomonadati</taxon>
        <taxon>Bacteroidota</taxon>
        <taxon>Flavobacteriia</taxon>
        <taxon>Flavobacteriales</taxon>
        <taxon>Flavobacteriaceae</taxon>
        <taxon>Winogradskyella</taxon>
    </lineage>
</organism>
<keyword evidence="1" id="KW-0732">Signal</keyword>
<feature type="signal peptide" evidence="1">
    <location>
        <begin position="1"/>
        <end position="24"/>
    </location>
</feature>
<protein>
    <submittedName>
        <fullName evidence="2">Uncharacterized protein</fullName>
    </submittedName>
</protein>
<dbReference type="Proteomes" id="UP001198402">
    <property type="component" value="Unassembled WGS sequence"/>
</dbReference>
<keyword evidence="3" id="KW-1185">Reference proteome</keyword>
<dbReference type="PROSITE" id="PS51257">
    <property type="entry name" value="PROKAR_LIPOPROTEIN"/>
    <property type="match status" value="1"/>
</dbReference>
<comment type="caution">
    <text evidence="2">The sequence shown here is derived from an EMBL/GenBank/DDBJ whole genome shotgun (WGS) entry which is preliminary data.</text>
</comment>
<reference evidence="3" key="1">
    <citation type="submission" date="2023-07" db="EMBL/GenBank/DDBJ databases">
        <authorList>
            <person name="Yue Y."/>
        </authorList>
    </citation>
    <scope>NUCLEOTIDE SEQUENCE [LARGE SCALE GENOMIC DNA]</scope>
    <source>
        <strain evidence="3">2Y89</strain>
    </source>
</reference>
<feature type="chain" id="PRO_5045135473" evidence="1">
    <location>
        <begin position="25"/>
        <end position="139"/>
    </location>
</feature>
<evidence type="ECO:0000256" key="1">
    <source>
        <dbReference type="SAM" id="SignalP"/>
    </source>
</evidence>
<evidence type="ECO:0000313" key="2">
    <source>
        <dbReference type="EMBL" id="MCA0152636.1"/>
    </source>
</evidence>
<name>A0ABS7XY98_9FLAO</name>